<dbReference type="RefSeq" id="WP_275279120.1">
    <property type="nucleotide sequence ID" value="NZ_CP119108.1"/>
</dbReference>
<organism evidence="3 4">
    <name type="scientific">Microbacterium horticulturae</name>
    <dbReference type="NCBI Taxonomy" id="3028316"/>
    <lineage>
        <taxon>Bacteria</taxon>
        <taxon>Bacillati</taxon>
        <taxon>Actinomycetota</taxon>
        <taxon>Actinomycetes</taxon>
        <taxon>Micrococcales</taxon>
        <taxon>Microbacteriaceae</taxon>
        <taxon>Microbacterium</taxon>
    </lineage>
</organism>
<feature type="compositionally biased region" description="Basic and acidic residues" evidence="1">
    <location>
        <begin position="540"/>
        <end position="564"/>
    </location>
</feature>
<feature type="region of interest" description="Disordered" evidence="1">
    <location>
        <begin position="303"/>
        <end position="327"/>
    </location>
</feature>
<dbReference type="InterPro" id="IPR003870">
    <property type="entry name" value="DUF222"/>
</dbReference>
<evidence type="ECO:0000313" key="3">
    <source>
        <dbReference type="EMBL" id="WEG09793.1"/>
    </source>
</evidence>
<dbReference type="Gene3D" id="1.10.30.50">
    <property type="match status" value="1"/>
</dbReference>
<feature type="compositionally biased region" description="Pro residues" evidence="1">
    <location>
        <begin position="520"/>
        <end position="529"/>
    </location>
</feature>
<protein>
    <submittedName>
        <fullName evidence="3">DUF222 domain-containing protein</fullName>
    </submittedName>
</protein>
<name>A0ABY8C4M6_9MICO</name>
<keyword evidence="4" id="KW-1185">Reference proteome</keyword>
<dbReference type="SMART" id="SM00507">
    <property type="entry name" value="HNHc"/>
    <property type="match status" value="1"/>
</dbReference>
<sequence>MESRPSGGEAHRLLHKQPRFRTFPSCPQISELIWDSPASNVGGGRHDGSMNTAPADLIETLTGLDSTLGDTVHESLSADAVRSLSDTELLELTRVTEALGRRVDALRITTAAEVDDRSRTELGEERLSARSGCSTAADLLCRVTGIASATARARIRQGRAVAVRTTLTGQPLPARFPTVREALIDGGIGGDSITAITSILNPIADRTDPAQWAAAEYELTAAATGNSTDQAPACTADETRIQAKVWELVLDPDGKLPDDERAARKRGIVLGRERDNIVPIRGALLPEVAAQLIKLNDAHLNPRVEDRTTPETSAGVSFHETSDADTLGAAEIPADTRTRAQKLHDVFATILSVAARSAETPTLGGLPPTVLITIPADELHSKNGVGFIDGTDCTVPAFVARQAACCGGIQHMIIDDDGRIIELGSPNRTFTAQQRRAIIARDGGCIIPGCHMPATWCEIHHVIPHSKGGPTHTDNGVPLCWWHHPHHRNQRMANPHGRRPPPGASTTQPRPHRHLATHPRVPPPSPQHTPPTAQQQQNESTRHRTDETHVDRAAQTRSEELTPK</sequence>
<feature type="domain" description="HNH nuclease" evidence="2">
    <location>
        <begin position="433"/>
        <end position="485"/>
    </location>
</feature>
<evidence type="ECO:0000313" key="4">
    <source>
        <dbReference type="Proteomes" id="UP001214553"/>
    </source>
</evidence>
<reference evidence="3 4" key="1">
    <citation type="submission" date="2023-03" db="EMBL/GenBank/DDBJ databases">
        <title>Genome sequence of Microbacterium sp. KACC 23027.</title>
        <authorList>
            <person name="Kim S."/>
            <person name="Heo J."/>
            <person name="Kwon S.-W."/>
        </authorList>
    </citation>
    <scope>NUCLEOTIDE SEQUENCE [LARGE SCALE GENOMIC DNA]</scope>
    <source>
        <strain evidence="3 4">KACC 23027</strain>
    </source>
</reference>
<accession>A0ABY8C4M6</accession>
<evidence type="ECO:0000259" key="2">
    <source>
        <dbReference type="SMART" id="SM00507"/>
    </source>
</evidence>
<evidence type="ECO:0000256" key="1">
    <source>
        <dbReference type="SAM" id="MobiDB-lite"/>
    </source>
</evidence>
<feature type="region of interest" description="Disordered" evidence="1">
    <location>
        <begin position="489"/>
        <end position="564"/>
    </location>
</feature>
<dbReference type="Pfam" id="PF02720">
    <property type="entry name" value="DUF222"/>
    <property type="match status" value="1"/>
</dbReference>
<dbReference type="CDD" id="cd00085">
    <property type="entry name" value="HNHc"/>
    <property type="match status" value="1"/>
</dbReference>
<dbReference type="Proteomes" id="UP001214553">
    <property type="component" value="Chromosome"/>
</dbReference>
<dbReference type="InterPro" id="IPR003615">
    <property type="entry name" value="HNH_nuc"/>
</dbReference>
<proteinExistence type="predicted"/>
<dbReference type="EMBL" id="CP119108">
    <property type="protein sequence ID" value="WEG09793.1"/>
    <property type="molecule type" value="Genomic_DNA"/>
</dbReference>
<gene>
    <name evidence="3" type="ORF">PU630_04295</name>
</gene>